<dbReference type="InterPro" id="IPR005301">
    <property type="entry name" value="MOB_kinase_act_fam"/>
</dbReference>
<dbReference type="GO" id="GO:0030295">
    <property type="term" value="F:protein kinase activator activity"/>
    <property type="evidence" value="ECO:0007669"/>
    <property type="project" value="EnsemblFungi"/>
</dbReference>
<dbReference type="OrthoDB" id="8170117at2759"/>
<dbReference type="GO" id="GO:0000281">
    <property type="term" value="P:mitotic cytokinesis"/>
    <property type="evidence" value="ECO:0007669"/>
    <property type="project" value="EnsemblFungi"/>
</dbReference>
<dbReference type="AlphaFoldDB" id="A0A1E3R015"/>
<evidence type="ECO:0000313" key="2">
    <source>
        <dbReference type="EMBL" id="ODQ83233.1"/>
    </source>
</evidence>
<dbReference type="InterPro" id="IPR036703">
    <property type="entry name" value="MOB_kinase_act_sf"/>
</dbReference>
<feature type="binding site" evidence="1">
    <location>
        <position position="188"/>
    </location>
    <ligand>
        <name>Zn(2+)</name>
        <dbReference type="ChEBI" id="CHEBI:29105"/>
    </ligand>
</feature>
<name>A0A1E3R015_9ASCO</name>
<evidence type="ECO:0000313" key="3">
    <source>
        <dbReference type="Proteomes" id="UP000094336"/>
    </source>
</evidence>
<dbReference type="GO" id="GO:0034973">
    <property type="term" value="C:Sid2-Mob1 complex"/>
    <property type="evidence" value="ECO:0007669"/>
    <property type="project" value="EnsemblFungi"/>
</dbReference>
<evidence type="ECO:0008006" key="4">
    <source>
        <dbReference type="Google" id="ProtNLM"/>
    </source>
</evidence>
<dbReference type="PANTHER" id="PTHR22599">
    <property type="entry name" value="MPS ONE BINDER KINASE ACTIVATOR-LIKE MOB"/>
    <property type="match status" value="1"/>
</dbReference>
<dbReference type="Proteomes" id="UP000094336">
    <property type="component" value="Unassembled WGS sequence"/>
</dbReference>
<dbReference type="GO" id="GO:1903473">
    <property type="term" value="P:positive regulation of mitotic actomyosin contractile ring contraction"/>
    <property type="evidence" value="ECO:0007669"/>
    <property type="project" value="EnsemblFungi"/>
</dbReference>
<sequence>MSFFQNLNTHTLKTTRAFKNPHAQDAYLQNELSESRSAAYPSYSSHNKIRSYAEQSLGSDSALQQAVKLPRDESLQEWYAVHVVDFYNQLNMLYGSITEFCSPETCPRMLATQEYEYLWQDPPANSKPYPLPAPQYIEKLMSWCQQNFDDENVFPAKMGQPFPSSFDTLVKTMFKRLFRVYAHIYCHHFDEIRELGLGSHLNTSLKHFVVFVEEFGLIKSRDYGPLEELCKGMLGQM</sequence>
<dbReference type="GO" id="GO:0005935">
    <property type="term" value="C:cellular bud neck"/>
    <property type="evidence" value="ECO:0007669"/>
    <property type="project" value="EnsemblFungi"/>
</dbReference>
<dbReference type="GO" id="GO:0071957">
    <property type="term" value="C:old mitotic spindle pole body"/>
    <property type="evidence" value="ECO:0007669"/>
    <property type="project" value="EnsemblFungi"/>
</dbReference>
<gene>
    <name evidence="2" type="ORF">BABINDRAFT_179155</name>
</gene>
<dbReference type="Pfam" id="PF03637">
    <property type="entry name" value="Mob1_phocein"/>
    <property type="match status" value="1"/>
</dbReference>
<dbReference type="GeneID" id="30148933"/>
<reference evidence="3" key="1">
    <citation type="submission" date="2016-05" db="EMBL/GenBank/DDBJ databases">
        <title>Comparative genomics of biotechnologically important yeasts.</title>
        <authorList>
            <consortium name="DOE Joint Genome Institute"/>
            <person name="Riley R."/>
            <person name="Haridas S."/>
            <person name="Wolfe K.H."/>
            <person name="Lopes M.R."/>
            <person name="Hittinger C.T."/>
            <person name="Goker M."/>
            <person name="Salamov A."/>
            <person name="Wisecaver J."/>
            <person name="Long T.M."/>
            <person name="Aerts A.L."/>
            <person name="Barry K."/>
            <person name="Choi C."/>
            <person name="Clum A."/>
            <person name="Coughlan A.Y."/>
            <person name="Deshpande S."/>
            <person name="Douglass A.P."/>
            <person name="Hanson S.J."/>
            <person name="Klenk H.-P."/>
            <person name="Labutti K."/>
            <person name="Lapidus A."/>
            <person name="Lindquist E."/>
            <person name="Lipzen A."/>
            <person name="Meier-Kolthoff J.P."/>
            <person name="Ohm R.A."/>
            <person name="Otillar R.P."/>
            <person name="Pangilinan J."/>
            <person name="Peng Y."/>
            <person name="Rokas A."/>
            <person name="Rosa C.A."/>
            <person name="Scheuner C."/>
            <person name="Sibirny A.A."/>
            <person name="Slot J.C."/>
            <person name="Stielow J.B."/>
            <person name="Sun H."/>
            <person name="Kurtzman C.P."/>
            <person name="Blackwell M."/>
            <person name="Grigoriev I.V."/>
            <person name="Jeffries T.W."/>
        </authorList>
    </citation>
    <scope>NUCLEOTIDE SEQUENCE [LARGE SCALE GENOMIC DNA]</scope>
    <source>
        <strain evidence="3">NRRL Y-12698</strain>
    </source>
</reference>
<keyword evidence="1" id="KW-0862">Zinc</keyword>
<dbReference type="GO" id="GO:0031097">
    <property type="term" value="C:medial cortex"/>
    <property type="evidence" value="ECO:0007669"/>
    <property type="project" value="EnsemblFungi"/>
</dbReference>
<organism evidence="2 3">
    <name type="scientific">Babjeviella inositovora NRRL Y-12698</name>
    <dbReference type="NCBI Taxonomy" id="984486"/>
    <lineage>
        <taxon>Eukaryota</taxon>
        <taxon>Fungi</taxon>
        <taxon>Dikarya</taxon>
        <taxon>Ascomycota</taxon>
        <taxon>Saccharomycotina</taxon>
        <taxon>Pichiomycetes</taxon>
        <taxon>Serinales incertae sedis</taxon>
        <taxon>Babjeviella</taxon>
    </lineage>
</organism>
<dbReference type="RefSeq" id="XP_018988561.1">
    <property type="nucleotide sequence ID" value="XM_019131080.1"/>
</dbReference>
<dbReference type="SUPFAM" id="SSF101152">
    <property type="entry name" value="Mob1/phocein"/>
    <property type="match status" value="1"/>
</dbReference>
<protein>
    <recommendedName>
        <fullName evidence="4">Maintenance of ploidy protein mob1</fullName>
    </recommendedName>
</protein>
<keyword evidence="1" id="KW-0479">Metal-binding</keyword>
<dbReference type="GO" id="GO:0035974">
    <property type="term" value="C:meiotic spindle pole body"/>
    <property type="evidence" value="ECO:0007669"/>
    <property type="project" value="EnsemblFungi"/>
</dbReference>
<accession>A0A1E3R015</accession>
<dbReference type="STRING" id="984486.A0A1E3R015"/>
<dbReference type="Gene3D" id="1.20.140.30">
    <property type="entry name" value="MOB kinase activator"/>
    <property type="match status" value="1"/>
</dbReference>
<dbReference type="GO" id="GO:0007096">
    <property type="term" value="P:regulation of exit from mitosis"/>
    <property type="evidence" value="ECO:0007669"/>
    <property type="project" value="EnsemblFungi"/>
</dbReference>
<feature type="binding site" evidence="1">
    <location>
        <position position="101"/>
    </location>
    <ligand>
        <name>Zn(2+)</name>
        <dbReference type="ChEBI" id="CHEBI:29105"/>
    </ligand>
</feature>
<dbReference type="GO" id="GO:1902554">
    <property type="term" value="C:serine/threonine protein kinase complex"/>
    <property type="evidence" value="ECO:0007669"/>
    <property type="project" value="EnsemblFungi"/>
</dbReference>
<feature type="binding site" evidence="1">
    <location>
        <position position="106"/>
    </location>
    <ligand>
        <name>Zn(2+)</name>
        <dbReference type="ChEBI" id="CHEBI:29105"/>
    </ligand>
</feature>
<proteinExistence type="predicted"/>
<dbReference type="SMART" id="SM01388">
    <property type="entry name" value="Mob1_phocein"/>
    <property type="match status" value="1"/>
</dbReference>
<dbReference type="GO" id="GO:0031031">
    <property type="term" value="P:positive regulation of septation initiation signaling"/>
    <property type="evidence" value="ECO:0007669"/>
    <property type="project" value="EnsemblFungi"/>
</dbReference>
<dbReference type="GO" id="GO:0071958">
    <property type="term" value="C:new mitotic spindle pole body"/>
    <property type="evidence" value="ECO:0007669"/>
    <property type="project" value="EnsemblFungi"/>
</dbReference>
<evidence type="ECO:0000256" key="1">
    <source>
        <dbReference type="PIRSR" id="PIRSR605301-1"/>
    </source>
</evidence>
<keyword evidence="3" id="KW-1185">Reference proteome</keyword>
<feature type="binding site" evidence="1">
    <location>
        <position position="183"/>
    </location>
    <ligand>
        <name>Zn(2+)</name>
        <dbReference type="ChEBI" id="CHEBI:29105"/>
    </ligand>
</feature>
<dbReference type="EMBL" id="KV454426">
    <property type="protein sequence ID" value="ODQ83233.1"/>
    <property type="molecule type" value="Genomic_DNA"/>
</dbReference>